<dbReference type="EMBL" id="JAHESE010000030">
    <property type="protein sequence ID" value="MBT1711158.1"/>
    <property type="molecule type" value="Genomic_DNA"/>
</dbReference>
<keyword evidence="2" id="KW-1185">Reference proteome</keyword>
<sequence length="52" mass="5926">MVFLDLNDQDEILTVEISRYVPEIIPEPDRYAFKATSQETRYALTLAPAIPA</sequence>
<gene>
    <name evidence="1" type="ORF">KK062_23140</name>
</gene>
<dbReference type="RefSeq" id="WP_254086734.1">
    <property type="nucleotide sequence ID" value="NZ_JAHESE010000030.1"/>
</dbReference>
<organism evidence="1 2">
    <name type="scientific">Dawidia cretensis</name>
    <dbReference type="NCBI Taxonomy" id="2782350"/>
    <lineage>
        <taxon>Bacteria</taxon>
        <taxon>Pseudomonadati</taxon>
        <taxon>Bacteroidota</taxon>
        <taxon>Cytophagia</taxon>
        <taxon>Cytophagales</taxon>
        <taxon>Chryseotaleaceae</taxon>
        <taxon>Dawidia</taxon>
    </lineage>
</organism>
<dbReference type="Proteomes" id="UP001319080">
    <property type="component" value="Unassembled WGS sequence"/>
</dbReference>
<dbReference type="AlphaFoldDB" id="A0AAP2E137"/>
<evidence type="ECO:0000313" key="1">
    <source>
        <dbReference type="EMBL" id="MBT1711158.1"/>
    </source>
</evidence>
<comment type="caution">
    <text evidence="1">The sequence shown here is derived from an EMBL/GenBank/DDBJ whole genome shotgun (WGS) entry which is preliminary data.</text>
</comment>
<name>A0AAP2E137_9BACT</name>
<accession>A0AAP2E137</accession>
<reference evidence="1 2" key="1">
    <citation type="submission" date="2021-05" db="EMBL/GenBank/DDBJ databases">
        <title>A Polyphasic approach of four new species of the genus Ohtaekwangia: Ohtaekwangia histidinii sp. nov., Ohtaekwangia cretensis sp. nov., Ohtaekwangia indiensis sp. nov., Ohtaekwangia reichenbachii sp. nov. from diverse environment.</title>
        <authorList>
            <person name="Octaviana S."/>
        </authorList>
    </citation>
    <scope>NUCLEOTIDE SEQUENCE [LARGE SCALE GENOMIC DNA]</scope>
    <source>
        <strain evidence="1 2">PWU5</strain>
    </source>
</reference>
<proteinExistence type="predicted"/>
<evidence type="ECO:0000313" key="2">
    <source>
        <dbReference type="Proteomes" id="UP001319080"/>
    </source>
</evidence>
<protein>
    <submittedName>
        <fullName evidence="1">Uncharacterized protein</fullName>
    </submittedName>
</protein>